<dbReference type="PANTHER" id="PTHR33266:SF1">
    <property type="entry name" value="F-BOX DOMAIN-CONTAINING PROTEIN"/>
    <property type="match status" value="1"/>
</dbReference>
<sequence length="759" mass="85507">MIRGFAEAAQKSWSQDFIGDSAAAFWKHIVRHFSLPAAAETTYVNYIVMFNSSGTGKSRVTDEIAKEHLMIPMCLRGKDTNGYPPPDIAVRDFLLGTTTQGDAYAASIAFFEALFLHLARVLEDEEFRELSYVEVAHLFRLRMTENMSIRSHNKWRQEFYAEVVKVAKQLILSQDRLVKISKQTSNRLPIDSVVKAFSDIMKEITKSHRQAPDPKQEPLILLTFDEAHALTDKEKQPWSKFGELRSVLRGLSNDSLFAIFLSTTGKFSKFTPASGNDTSSRIVTRFLKPIPPFCDLGLDLLPRKYSEMRLSISGSLTLERVSSEEFMVHLGRPLFGQQWRTGDENVRHLLLYFAAQKLLNHQAELPAPDKVKREQALACLAFRIPLEFATTVYNSVDTETEQIEAHLRVCLKAHPNHQTMISVAPSEPFLSEAAYLATHRCKIDLTSVFREQTAGFCVSAGDRGEYLAMLLLTLARDATVGAPKSDGRPSSRVFLLRDFLTKHLLKPPPSLKSTNKVLQQLANEFSTARMHFNHYIRLHERKAIDRECLLLHMGRGAAIMCAPGQPAVDLIHPFLLGKSDGDRILPSNAGYILIQVKNDERYGANVHTRLFESMDPYDIGVLQPDDKPAPLIRIVFALASRTSSITAVRHAPSPKYDAPRYDIWVAGLSTEYLHPIQDANREDTWEAILNASHGWHGIYLDDDVSPATSGQKYNISYIRQTANPGTALDEWHWANWCDRSPRMQKGAQAGPPPPKKKKI</sequence>
<accession>A0ABR3JRV1</accession>
<keyword evidence="2" id="KW-1185">Reference proteome</keyword>
<reference evidence="2" key="1">
    <citation type="submission" date="2024-06" db="EMBL/GenBank/DDBJ databases">
        <title>Multi-omics analyses provide insights into the biosynthesis of the anticancer antibiotic pleurotin in Hohenbuehelia grisea.</title>
        <authorList>
            <person name="Weaver J.A."/>
            <person name="Alberti F."/>
        </authorList>
    </citation>
    <scope>NUCLEOTIDE SEQUENCE [LARGE SCALE GENOMIC DNA]</scope>
    <source>
        <strain evidence="2">T-177</strain>
    </source>
</reference>
<protein>
    <submittedName>
        <fullName evidence="1">Uncharacterized protein</fullName>
    </submittedName>
</protein>
<name>A0ABR3JRV1_9AGAR</name>
<dbReference type="Proteomes" id="UP001556367">
    <property type="component" value="Unassembled WGS sequence"/>
</dbReference>
<comment type="caution">
    <text evidence="1">The sequence shown here is derived from an EMBL/GenBank/DDBJ whole genome shotgun (WGS) entry which is preliminary data.</text>
</comment>
<gene>
    <name evidence="1" type="ORF">HGRIS_000258</name>
</gene>
<evidence type="ECO:0000313" key="2">
    <source>
        <dbReference type="Proteomes" id="UP001556367"/>
    </source>
</evidence>
<evidence type="ECO:0000313" key="1">
    <source>
        <dbReference type="EMBL" id="KAL0958082.1"/>
    </source>
</evidence>
<proteinExistence type="predicted"/>
<dbReference type="PANTHER" id="PTHR33266">
    <property type="entry name" value="CHROMOSOME 15, WHOLE GENOME SHOTGUN SEQUENCE"/>
    <property type="match status" value="1"/>
</dbReference>
<dbReference type="EMBL" id="JASNQZ010000004">
    <property type="protein sequence ID" value="KAL0958082.1"/>
    <property type="molecule type" value="Genomic_DNA"/>
</dbReference>
<organism evidence="1 2">
    <name type="scientific">Hohenbuehelia grisea</name>
    <dbReference type="NCBI Taxonomy" id="104357"/>
    <lineage>
        <taxon>Eukaryota</taxon>
        <taxon>Fungi</taxon>
        <taxon>Dikarya</taxon>
        <taxon>Basidiomycota</taxon>
        <taxon>Agaricomycotina</taxon>
        <taxon>Agaricomycetes</taxon>
        <taxon>Agaricomycetidae</taxon>
        <taxon>Agaricales</taxon>
        <taxon>Pleurotineae</taxon>
        <taxon>Pleurotaceae</taxon>
        <taxon>Hohenbuehelia</taxon>
    </lineage>
</organism>